<dbReference type="RefSeq" id="WP_159250119.1">
    <property type="nucleotide sequence ID" value="NZ_BJCH01000041.1"/>
</dbReference>
<accession>A0A6H9FW71</accession>
<dbReference type="AlphaFoldDB" id="A0A6H9FW71"/>
<evidence type="ECO:0000313" key="2">
    <source>
        <dbReference type="Proteomes" id="UP000438874"/>
    </source>
</evidence>
<organism evidence="1 2">
    <name type="scientific">Microcystis aeruginosa NIES-3787</name>
    <dbReference type="NCBI Taxonomy" id="2517782"/>
    <lineage>
        <taxon>Bacteria</taxon>
        <taxon>Bacillati</taxon>
        <taxon>Cyanobacteriota</taxon>
        <taxon>Cyanophyceae</taxon>
        <taxon>Oscillatoriophycideae</taxon>
        <taxon>Chroococcales</taxon>
        <taxon>Microcystaceae</taxon>
        <taxon>Microcystis</taxon>
    </lineage>
</organism>
<evidence type="ECO:0000313" key="1">
    <source>
        <dbReference type="EMBL" id="GCL47358.1"/>
    </source>
</evidence>
<name>A0A6H9FW71_MICAE</name>
<comment type="caution">
    <text evidence="1">The sequence shown here is derived from an EMBL/GenBank/DDBJ whole genome shotgun (WGS) entry which is preliminary data.</text>
</comment>
<protein>
    <submittedName>
        <fullName evidence="1">Uncharacterized protein</fullName>
    </submittedName>
</protein>
<gene>
    <name evidence="1" type="ORF">NIES3787_30640</name>
</gene>
<dbReference type="Proteomes" id="UP000438874">
    <property type="component" value="Unassembled WGS sequence"/>
</dbReference>
<sequence length="54" mass="6049">MKVCLLSHSDDRGDGYAAAYRISEPPATVPHFRRSLKPETLYLAIKIIAISYVN</sequence>
<dbReference type="EMBL" id="BJCH01000041">
    <property type="protein sequence ID" value="GCL47358.1"/>
    <property type="molecule type" value="Genomic_DNA"/>
</dbReference>
<reference evidence="1 2" key="1">
    <citation type="submission" date="2019-02" db="EMBL/GenBank/DDBJ databases">
        <title>Draft genome sequence of Arthrospira platensis NIES-3787.</title>
        <authorList>
            <person name="Yamaguchi H."/>
            <person name="Suzuki S."/>
            <person name="Kawachi M."/>
        </authorList>
    </citation>
    <scope>NUCLEOTIDE SEQUENCE [LARGE SCALE GENOMIC DNA]</scope>
    <source>
        <strain evidence="1 2">NIES-3787</strain>
    </source>
</reference>
<proteinExistence type="predicted"/>